<evidence type="ECO:0000313" key="1">
    <source>
        <dbReference type="EMBL" id="SES04508.1"/>
    </source>
</evidence>
<reference evidence="1 2" key="1">
    <citation type="submission" date="2016-10" db="EMBL/GenBank/DDBJ databases">
        <authorList>
            <person name="de Groot N.N."/>
        </authorList>
    </citation>
    <scope>NUCLEOTIDE SEQUENCE [LARGE SCALE GENOMIC DNA]</scope>
    <source>
        <strain evidence="1 2">DSM 13760</strain>
    </source>
</reference>
<name>A0A1H9U5J2_9LACT</name>
<dbReference type="RefSeq" id="WP_092653773.1">
    <property type="nucleotide sequence ID" value="NZ_FOHA01000021.1"/>
</dbReference>
<accession>A0A1H9U5J2</accession>
<sequence>MSADKIIVPNLLEWEIQDEYAEFFPYMFGDHRLVGADFAHEIAEISHENTTKISAKIQDMIDWIFTHQSNIAKEIIAKDYIHLAEKWVTELGEKVEGLDNCYLVYERKEAIPIQLPLSKQVFSNAIEYSSINFIFDKNNQLDTCIIYVTFKPDYFSSHAIEVCLDADYTITVGGL</sequence>
<dbReference type="STRING" id="142588.SAMN04488559_12152"/>
<gene>
    <name evidence="1" type="ORF">SAMN04488559_12152</name>
</gene>
<proteinExistence type="predicted"/>
<protein>
    <submittedName>
        <fullName evidence="1">Uncharacterized protein</fullName>
    </submittedName>
</protein>
<dbReference type="EMBL" id="FOHA01000021">
    <property type="protein sequence ID" value="SES04508.1"/>
    <property type="molecule type" value="Genomic_DNA"/>
</dbReference>
<organism evidence="1 2">
    <name type="scientific">Isobaculum melis</name>
    <dbReference type="NCBI Taxonomy" id="142588"/>
    <lineage>
        <taxon>Bacteria</taxon>
        <taxon>Bacillati</taxon>
        <taxon>Bacillota</taxon>
        <taxon>Bacilli</taxon>
        <taxon>Lactobacillales</taxon>
        <taxon>Carnobacteriaceae</taxon>
        <taxon>Isobaculum</taxon>
    </lineage>
</organism>
<keyword evidence="2" id="KW-1185">Reference proteome</keyword>
<dbReference type="OrthoDB" id="9769030at2"/>
<evidence type="ECO:0000313" key="2">
    <source>
        <dbReference type="Proteomes" id="UP000198948"/>
    </source>
</evidence>
<dbReference type="Proteomes" id="UP000198948">
    <property type="component" value="Unassembled WGS sequence"/>
</dbReference>
<dbReference type="AlphaFoldDB" id="A0A1H9U5J2"/>